<dbReference type="GeneID" id="5176681"/>
<reference evidence="1 2" key="4">
    <citation type="journal article" date="2005" name="J. Mol. Biol.">
        <title>Genome comparison of Pseudomonas aeruginosa large phages.</title>
        <authorList>
            <person name="Hertveldt K."/>
            <person name="Lavigne R."/>
            <person name="Pleteneva E."/>
            <person name="Sernova N."/>
            <person name="Kurochkina L."/>
            <person name="Korchevskii R."/>
            <person name="Robben J."/>
            <person name="Mesyanzhinov V."/>
            <person name="Krylov V.N."/>
            <person name="Volckaert G."/>
        </authorList>
    </citation>
    <scope>NUCLEOTIDE SEQUENCE</scope>
</reference>
<protein>
    <submittedName>
        <fullName evidence="1">Uncharacterized protein</fullName>
    </submittedName>
</protein>
<organism evidence="1 2">
    <name type="scientific">Pseudomonas phage EL</name>
    <dbReference type="NCBI Taxonomy" id="273133"/>
    <lineage>
        <taxon>Viruses</taxon>
        <taxon>Duplodnaviria</taxon>
        <taxon>Heunggongvirae</taxon>
        <taxon>Uroviricota</taxon>
        <taxon>Caudoviricetes</taxon>
        <taxon>Chimalliviridae</taxon>
        <taxon>Elvirus</taxon>
        <taxon>Elvirus EL</taxon>
    </lineage>
</organism>
<dbReference type="Gene3D" id="3.90.79.10">
    <property type="entry name" value="Nucleoside Triphosphate Pyrophosphohydrolase"/>
    <property type="match status" value="1"/>
</dbReference>
<evidence type="ECO:0000313" key="1">
    <source>
        <dbReference type="EMBL" id="CAG27292.1"/>
    </source>
</evidence>
<dbReference type="RefSeq" id="YP_418231.1">
    <property type="nucleotide sequence ID" value="NC_007623.1"/>
</dbReference>
<evidence type="ECO:0000313" key="2">
    <source>
        <dbReference type="Proteomes" id="UP000001239"/>
    </source>
</evidence>
<reference evidence="1 2" key="1">
    <citation type="journal article" date="2002" name="Genetika">
        <title>Phenogenetic characterization of a group of giant Phi KZ-like bacteriophages of Pseudomonas aeruginosa].</title>
        <authorList>
            <person name="Burkal'tseva M.V."/>
            <person name="Krylov V.N."/>
            <person name="Pleteneva E.A."/>
            <person name="Shaburova O.V."/>
            <person name="Krylov S.V."/>
            <person name="Volckaert G."/>
            <person name="Sykilinda N.N."/>
            <person name="Kurochkina L.P."/>
            <person name="Mesyanzhinov V.V."/>
        </authorList>
    </citation>
    <scope>NUCLEOTIDE SEQUENCE [LARGE SCALE GENOMIC DNA]</scope>
</reference>
<reference evidence="1 2" key="3">
    <citation type="journal article" date="2004" name="Bioinformatics">
        <title>PHIRE, a deterministic approach to reveal regulatory elements in bacteriophage genomes.</title>
        <authorList>
            <person name="Lavigne R."/>
            <person name="Sun W.D."/>
            <person name="Volckaert G."/>
        </authorList>
    </citation>
    <scope>NUCLEOTIDE SEQUENCE [LARGE SCALE GENOMIC DNA]</scope>
</reference>
<sequence>MIIPKQVAKEPHEFKKYGEFTYGVHSPSVEALMPVNEATILGQEATLKILNELDSAVMGSVRSLNNQYELFRQGIAYGLPYRISTDGNIEFAVYQRTKKAGDQRLSSCLSLAPGGHIEKEDISYYPEADKFYGETSVIDWAYTVEANLRREFLEEIAFYSFNWGDITEEVTQKAFPIGFVMDKGEPGYVGNIHVGVICLVPVVEHNATFDMSNEVNNKEIGWFTVKELVAQHTGEDAHIKSDDGELVRFEPWSGLIINRIDQIVDIIKGQGQ</sequence>
<keyword evidence="2" id="KW-1185">Reference proteome</keyword>
<name>Q2Z0N3_9CAUD</name>
<proteinExistence type="predicted"/>
<dbReference type="Proteomes" id="UP000001239">
    <property type="component" value="Segment"/>
</dbReference>
<accession>Q2Z0N3</accession>
<dbReference type="KEGG" id="vg:5176681"/>
<dbReference type="EMBL" id="AJ697969">
    <property type="protein sequence ID" value="CAG27292.1"/>
    <property type="molecule type" value="Genomic_DNA"/>
</dbReference>
<reference evidence="1 2" key="2">
    <citation type="journal article" date="2003" name="Res. Microbiol.">
        <title>Myoviridae bacteriophages of Pseudomonas aeruginosa: a long and complex evolutionary pathway.</title>
        <authorList>
            <person name="Krylov V.N."/>
            <person name="Pleteneva E.A."/>
            <person name="Bourkalsteva M.V."/>
            <person name="Shaburova O.V."/>
            <person name="Volckaert G."/>
            <person name="Sykilinda N.N."/>
            <person name="Kurochkina L.P."/>
            <person name="Mesyanzhinov V.V."/>
        </authorList>
    </citation>
    <scope>NUCLEOTIDE SEQUENCE [LARGE SCALE GENOMIC DNA]</scope>
</reference>